<feature type="compositionally biased region" description="Low complexity" evidence="1">
    <location>
        <begin position="286"/>
        <end position="307"/>
    </location>
</feature>
<dbReference type="Proteomes" id="UP000242146">
    <property type="component" value="Unassembled WGS sequence"/>
</dbReference>
<accession>A0A1X2G782</accession>
<feature type="region of interest" description="Disordered" evidence="1">
    <location>
        <begin position="271"/>
        <end position="307"/>
    </location>
</feature>
<proteinExistence type="predicted"/>
<dbReference type="EMBL" id="MCGT01000036">
    <property type="protein sequence ID" value="ORX46815.1"/>
    <property type="molecule type" value="Genomic_DNA"/>
</dbReference>
<sequence>MQDKPTETIVLGDYDGHWFYLYRRGSGTCYSDYFSIDDLFRLFFHTHQYDGLFKTILTLHKSQPQCFYSSQHQHFLATSIVSQVAKSFQLLALAELCDLTHDELLYGIADPLLAITNGRSALRLVTPPKKKNSDTPSVDWVPSPASSLTSYLKAWTTTSTPSPTAISATHTCPSPHPPSHPHYLSPTDATQSPSLLDPSWTRLFLPLPAHLLKHTLQVQRQQQAIIECRQRKLVFAQNHKTASHLATQPAYTGHKRSYAAINNATLPHAPLSIPATDSSCKRKRSPLSSPTNSSSSIDSSSTASSSSSSSMAANAFYLDNLDLLATQATKLKGLPLSPPHDHSPPPFSLPPINFHSSTISLPSLRNVLSDI</sequence>
<evidence type="ECO:0000313" key="3">
    <source>
        <dbReference type="Proteomes" id="UP000242146"/>
    </source>
</evidence>
<evidence type="ECO:0000313" key="2">
    <source>
        <dbReference type="EMBL" id="ORX46815.1"/>
    </source>
</evidence>
<gene>
    <name evidence="2" type="ORF">DM01DRAFT_1339466</name>
</gene>
<dbReference type="AlphaFoldDB" id="A0A1X2G782"/>
<feature type="compositionally biased region" description="Low complexity" evidence="1">
    <location>
        <begin position="162"/>
        <end position="173"/>
    </location>
</feature>
<organism evidence="2 3">
    <name type="scientific">Hesseltinella vesiculosa</name>
    <dbReference type="NCBI Taxonomy" id="101127"/>
    <lineage>
        <taxon>Eukaryota</taxon>
        <taxon>Fungi</taxon>
        <taxon>Fungi incertae sedis</taxon>
        <taxon>Mucoromycota</taxon>
        <taxon>Mucoromycotina</taxon>
        <taxon>Mucoromycetes</taxon>
        <taxon>Mucorales</taxon>
        <taxon>Cunninghamellaceae</taxon>
        <taxon>Hesseltinella</taxon>
    </lineage>
</organism>
<comment type="caution">
    <text evidence="2">The sequence shown here is derived from an EMBL/GenBank/DDBJ whole genome shotgun (WGS) entry which is preliminary data.</text>
</comment>
<keyword evidence="3" id="KW-1185">Reference proteome</keyword>
<reference evidence="2 3" key="1">
    <citation type="submission" date="2016-07" db="EMBL/GenBank/DDBJ databases">
        <title>Pervasive Adenine N6-methylation of Active Genes in Fungi.</title>
        <authorList>
            <consortium name="DOE Joint Genome Institute"/>
            <person name="Mondo S.J."/>
            <person name="Dannebaum R.O."/>
            <person name="Kuo R.C."/>
            <person name="Labutti K."/>
            <person name="Haridas S."/>
            <person name="Kuo A."/>
            <person name="Salamov A."/>
            <person name="Ahrendt S.R."/>
            <person name="Lipzen A."/>
            <person name="Sullivan W."/>
            <person name="Andreopoulos W.B."/>
            <person name="Clum A."/>
            <person name="Lindquist E."/>
            <person name="Daum C."/>
            <person name="Ramamoorthy G.K."/>
            <person name="Gryganskyi A."/>
            <person name="Culley D."/>
            <person name="Magnuson J.K."/>
            <person name="James T.Y."/>
            <person name="O'Malley M.A."/>
            <person name="Stajich J.E."/>
            <person name="Spatafora J.W."/>
            <person name="Visel A."/>
            <person name="Grigoriev I.V."/>
        </authorList>
    </citation>
    <scope>NUCLEOTIDE SEQUENCE [LARGE SCALE GENOMIC DNA]</scope>
    <source>
        <strain evidence="2 3">NRRL 3301</strain>
    </source>
</reference>
<feature type="region of interest" description="Disordered" evidence="1">
    <location>
        <begin position="162"/>
        <end position="191"/>
    </location>
</feature>
<protein>
    <submittedName>
        <fullName evidence="2">Uncharacterized protein</fullName>
    </submittedName>
</protein>
<dbReference type="OrthoDB" id="2218707at2759"/>
<evidence type="ECO:0000256" key="1">
    <source>
        <dbReference type="SAM" id="MobiDB-lite"/>
    </source>
</evidence>
<name>A0A1X2G782_9FUNG</name>